<comment type="pathway">
    <text evidence="4">Lipid metabolism.</text>
</comment>
<name>A0A6F8PV34_9GAMM</name>
<accession>A0A6F8PV34</accession>
<reference evidence="21" key="1">
    <citation type="submission" date="2019-11" db="EMBL/GenBank/DDBJ databases">
        <title>Isolation and characterization of two novel species in the genus Thiomicrorhabdus.</title>
        <authorList>
            <person name="Mochizuki J."/>
            <person name="Kojima H."/>
            <person name="Fukui M."/>
        </authorList>
    </citation>
    <scope>NUCLEOTIDE SEQUENCE [LARGE SCALE GENOMIC DNA]</scope>
    <source>
        <strain evidence="21">aks77</strain>
    </source>
</reference>
<evidence type="ECO:0000256" key="10">
    <source>
        <dbReference type="ARBA" id="ARBA00022679"/>
    </source>
</evidence>
<dbReference type="AlphaFoldDB" id="A0A6F8PV34"/>
<dbReference type="PROSITE" id="PS01315">
    <property type="entry name" value="CDS"/>
    <property type="match status" value="1"/>
</dbReference>
<keyword evidence="13 19" id="KW-1133">Transmembrane helix</keyword>
<keyword evidence="10 18" id="KW-0808">Transferase</keyword>
<evidence type="ECO:0000256" key="12">
    <source>
        <dbReference type="ARBA" id="ARBA00022695"/>
    </source>
</evidence>
<organism evidence="20 21">
    <name type="scientific">Thiosulfatimonas sediminis</name>
    <dbReference type="NCBI Taxonomy" id="2675054"/>
    <lineage>
        <taxon>Bacteria</taxon>
        <taxon>Pseudomonadati</taxon>
        <taxon>Pseudomonadota</taxon>
        <taxon>Gammaproteobacteria</taxon>
        <taxon>Thiotrichales</taxon>
        <taxon>Piscirickettsiaceae</taxon>
        <taxon>Thiosulfatimonas</taxon>
    </lineage>
</organism>
<evidence type="ECO:0000313" key="21">
    <source>
        <dbReference type="Proteomes" id="UP000501726"/>
    </source>
</evidence>
<protein>
    <recommendedName>
        <fullName evidence="7 18">Phosphatidate cytidylyltransferase</fullName>
        <ecNumber evidence="6 18">2.7.7.41</ecNumber>
    </recommendedName>
</protein>
<evidence type="ECO:0000256" key="4">
    <source>
        <dbReference type="ARBA" id="ARBA00005189"/>
    </source>
</evidence>
<proteinExistence type="inferred from homology"/>
<evidence type="ECO:0000256" key="16">
    <source>
        <dbReference type="ARBA" id="ARBA00023209"/>
    </source>
</evidence>
<feature type="transmembrane region" description="Helical" evidence="19">
    <location>
        <begin position="76"/>
        <end position="98"/>
    </location>
</feature>
<keyword evidence="8" id="KW-1003">Cell membrane</keyword>
<evidence type="ECO:0000256" key="2">
    <source>
        <dbReference type="ARBA" id="ARBA00004651"/>
    </source>
</evidence>
<evidence type="ECO:0000313" key="20">
    <source>
        <dbReference type="EMBL" id="BBP45897.1"/>
    </source>
</evidence>
<evidence type="ECO:0000256" key="15">
    <source>
        <dbReference type="ARBA" id="ARBA00023136"/>
    </source>
</evidence>
<feature type="transmembrane region" description="Helical" evidence="19">
    <location>
        <begin position="202"/>
        <end position="224"/>
    </location>
</feature>
<dbReference type="UniPathway" id="UPA00557">
    <property type="reaction ID" value="UER00614"/>
</dbReference>
<comment type="similarity">
    <text evidence="5 18">Belongs to the CDS family.</text>
</comment>
<evidence type="ECO:0000256" key="6">
    <source>
        <dbReference type="ARBA" id="ARBA00012487"/>
    </source>
</evidence>
<evidence type="ECO:0000256" key="5">
    <source>
        <dbReference type="ARBA" id="ARBA00010185"/>
    </source>
</evidence>
<dbReference type="EC" id="2.7.7.41" evidence="6 18"/>
<evidence type="ECO:0000256" key="8">
    <source>
        <dbReference type="ARBA" id="ARBA00022475"/>
    </source>
</evidence>
<keyword evidence="12 18" id="KW-0548">Nucleotidyltransferase</keyword>
<dbReference type="GO" id="GO:0016024">
    <property type="term" value="P:CDP-diacylglycerol biosynthetic process"/>
    <property type="evidence" value="ECO:0007669"/>
    <property type="project" value="UniProtKB-UniPathway"/>
</dbReference>
<dbReference type="Proteomes" id="UP000501726">
    <property type="component" value="Chromosome"/>
</dbReference>
<feature type="transmembrane region" description="Helical" evidence="19">
    <location>
        <begin position="32"/>
        <end position="47"/>
    </location>
</feature>
<keyword evidence="16" id="KW-0594">Phospholipid biosynthesis</keyword>
<comment type="pathway">
    <text evidence="3 18">Phospholipid metabolism; CDP-diacylglycerol biosynthesis; CDP-diacylglycerol from sn-glycerol 3-phosphate: step 3/3.</text>
</comment>
<dbReference type="PANTHER" id="PTHR46382:SF1">
    <property type="entry name" value="PHOSPHATIDATE CYTIDYLYLTRANSFERASE"/>
    <property type="match status" value="1"/>
</dbReference>
<keyword evidence="15 19" id="KW-0472">Membrane</keyword>
<keyword evidence="11 18" id="KW-0812">Transmembrane</keyword>
<dbReference type="PANTHER" id="PTHR46382">
    <property type="entry name" value="PHOSPHATIDATE CYTIDYLYLTRANSFERASE"/>
    <property type="match status" value="1"/>
</dbReference>
<evidence type="ECO:0000256" key="17">
    <source>
        <dbReference type="ARBA" id="ARBA00023264"/>
    </source>
</evidence>
<evidence type="ECO:0000256" key="14">
    <source>
        <dbReference type="ARBA" id="ARBA00023098"/>
    </source>
</evidence>
<keyword evidence="21" id="KW-1185">Reference proteome</keyword>
<evidence type="ECO:0000256" key="9">
    <source>
        <dbReference type="ARBA" id="ARBA00022516"/>
    </source>
</evidence>
<dbReference type="EMBL" id="AP021889">
    <property type="protein sequence ID" value="BBP45897.1"/>
    <property type="molecule type" value="Genomic_DNA"/>
</dbReference>
<dbReference type="RefSeq" id="WP_173272011.1">
    <property type="nucleotide sequence ID" value="NZ_AP021889.1"/>
</dbReference>
<feature type="transmembrane region" description="Helical" evidence="19">
    <location>
        <begin position="110"/>
        <end position="127"/>
    </location>
</feature>
<sequence>MLISRIVTALFLVAIVLGGVFSASPKVWQVGVYVAAFLALLEAVKLARVNQLVLQWFLAIVALLGLYWVAPFVTEMVYLVLTVVTLMAVFGIVIRYQITQAKQGVEGKTLILLLSFGLIALFTLALIELQQMLSAGLLLLSMAMVWAMDTGAYFFGRALGRRKLANFVSPGKSWEGVWGGALSALVLSLVGLHFLLADATLIERLILSLGLTLIALLSVFGDLFESVLKRQANLKDSGRILPGHGGILDRIDSLLVAMPLSLLLWMGFYYA</sequence>
<keyword evidence="9" id="KW-0444">Lipid biosynthesis</keyword>
<evidence type="ECO:0000256" key="11">
    <source>
        <dbReference type="ARBA" id="ARBA00022692"/>
    </source>
</evidence>
<dbReference type="KEGG" id="tse:THMIRHAS_12700"/>
<gene>
    <name evidence="20" type="primary">cdsA</name>
    <name evidence="20" type="ORF">THMIRHAS_12700</name>
</gene>
<evidence type="ECO:0000256" key="19">
    <source>
        <dbReference type="SAM" id="Phobius"/>
    </source>
</evidence>
<dbReference type="Pfam" id="PF01148">
    <property type="entry name" value="CTP_transf_1"/>
    <property type="match status" value="1"/>
</dbReference>
<keyword evidence="14" id="KW-0443">Lipid metabolism</keyword>
<dbReference type="GO" id="GO:0004605">
    <property type="term" value="F:phosphatidate cytidylyltransferase activity"/>
    <property type="evidence" value="ECO:0007669"/>
    <property type="project" value="UniProtKB-EC"/>
</dbReference>
<keyword evidence="17" id="KW-1208">Phospholipid metabolism</keyword>
<feature type="transmembrane region" description="Helical" evidence="19">
    <location>
        <begin position="176"/>
        <end position="196"/>
    </location>
</feature>
<evidence type="ECO:0000256" key="7">
    <source>
        <dbReference type="ARBA" id="ARBA00019373"/>
    </source>
</evidence>
<evidence type="ECO:0000256" key="18">
    <source>
        <dbReference type="RuleBase" id="RU003938"/>
    </source>
</evidence>
<comment type="subcellular location">
    <subcellularLocation>
        <location evidence="2">Cell membrane</location>
        <topology evidence="2">Multi-pass membrane protein</topology>
    </subcellularLocation>
</comment>
<feature type="transmembrane region" description="Helical" evidence="19">
    <location>
        <begin position="52"/>
        <end position="70"/>
    </location>
</feature>
<evidence type="ECO:0000256" key="3">
    <source>
        <dbReference type="ARBA" id="ARBA00005119"/>
    </source>
</evidence>
<comment type="catalytic activity">
    <reaction evidence="1 18">
        <text>a 1,2-diacyl-sn-glycero-3-phosphate + CTP + H(+) = a CDP-1,2-diacyl-sn-glycerol + diphosphate</text>
        <dbReference type="Rhea" id="RHEA:16229"/>
        <dbReference type="ChEBI" id="CHEBI:15378"/>
        <dbReference type="ChEBI" id="CHEBI:33019"/>
        <dbReference type="ChEBI" id="CHEBI:37563"/>
        <dbReference type="ChEBI" id="CHEBI:58332"/>
        <dbReference type="ChEBI" id="CHEBI:58608"/>
        <dbReference type="EC" id="2.7.7.41"/>
    </reaction>
</comment>
<dbReference type="InterPro" id="IPR000374">
    <property type="entry name" value="PC_trans"/>
</dbReference>
<feature type="transmembrane region" description="Helical" evidence="19">
    <location>
        <begin position="133"/>
        <end position="155"/>
    </location>
</feature>
<dbReference type="GO" id="GO:0005886">
    <property type="term" value="C:plasma membrane"/>
    <property type="evidence" value="ECO:0007669"/>
    <property type="project" value="UniProtKB-SubCell"/>
</dbReference>
<evidence type="ECO:0000256" key="13">
    <source>
        <dbReference type="ARBA" id="ARBA00022989"/>
    </source>
</evidence>
<evidence type="ECO:0000256" key="1">
    <source>
        <dbReference type="ARBA" id="ARBA00001698"/>
    </source>
</evidence>